<dbReference type="InterPro" id="IPR003607">
    <property type="entry name" value="HD/PDEase_dom"/>
</dbReference>
<accession>A0A1F6TGM5</accession>
<dbReference type="PROSITE" id="PS51832">
    <property type="entry name" value="HD_GYP"/>
    <property type="match status" value="1"/>
</dbReference>
<evidence type="ECO:0000259" key="4">
    <source>
        <dbReference type="PROSITE" id="PS51832"/>
    </source>
</evidence>
<dbReference type="PANTHER" id="PTHR45228:SF1">
    <property type="entry name" value="CYCLIC DI-GMP PHOSPHODIESTERASE TM_0186"/>
    <property type="match status" value="1"/>
</dbReference>
<dbReference type="InterPro" id="IPR052020">
    <property type="entry name" value="Cyclic_di-GMP/3'3'-cGAMP_PDE"/>
</dbReference>
<gene>
    <name evidence="5" type="ORF">A2V92_05285</name>
</gene>
<dbReference type="Pfam" id="PF00072">
    <property type="entry name" value="Response_reg"/>
    <property type="match status" value="1"/>
</dbReference>
<organism evidence="5 6">
    <name type="scientific">Candidatus Muproteobacteria bacterium RBG_16_65_31</name>
    <dbReference type="NCBI Taxonomy" id="1817759"/>
    <lineage>
        <taxon>Bacteria</taxon>
        <taxon>Pseudomonadati</taxon>
        <taxon>Pseudomonadota</taxon>
        <taxon>Candidatus Muproteobacteria</taxon>
    </lineage>
</organism>
<dbReference type="EMBL" id="MFST01000062">
    <property type="protein sequence ID" value="OGI44248.1"/>
    <property type="molecule type" value="Genomic_DNA"/>
</dbReference>
<dbReference type="InterPro" id="IPR001789">
    <property type="entry name" value="Sig_transdc_resp-reg_receiver"/>
</dbReference>
<protein>
    <recommendedName>
        <fullName evidence="7">Two-component system response regulator</fullName>
    </recommendedName>
</protein>
<reference evidence="5 6" key="1">
    <citation type="journal article" date="2016" name="Nat. Commun.">
        <title>Thousands of microbial genomes shed light on interconnected biogeochemical processes in an aquifer system.</title>
        <authorList>
            <person name="Anantharaman K."/>
            <person name="Brown C.T."/>
            <person name="Hug L.A."/>
            <person name="Sharon I."/>
            <person name="Castelle C.J."/>
            <person name="Probst A.J."/>
            <person name="Thomas B.C."/>
            <person name="Singh A."/>
            <person name="Wilkins M.J."/>
            <person name="Karaoz U."/>
            <person name="Brodie E.L."/>
            <person name="Williams K.H."/>
            <person name="Hubbard S.S."/>
            <person name="Banfield J.F."/>
        </authorList>
    </citation>
    <scope>NUCLEOTIDE SEQUENCE [LARGE SCALE GENOMIC DNA]</scope>
</reference>
<sequence>MNPRVVLLDDDPDNLTALEQMLHAIEETGVADVHRFTSAVEALAWCQAHEPDLCLVDYCMPQMDGIAFLAAARGLPGFKGIPMILVTDLAERDVRHQALVSGATDFLTRPVHPADMKARVTNLLRLRMGLVNPRAKVERLMHDVEDVSRDAIEREHEQIILKLSQLSRCRDEETGNHMRRVAHVAQLLAQELGFDSGFCDTLFLAAPLHDIGKVGIPDRILLKPGKLTPEEWGIMKTHTAIGYEVLKDSSSQLLRMGAAIARSHHEKFDGSGYPFGLAGEDIPVVGRIVAVADELDALLSVRPYKQAWAEQDALALVKSKRGTQFDPLCIDVLFQHIDAVLEIQRKFADPTFGPEQIYKPLAEDAA</sequence>
<evidence type="ECO:0008006" key="7">
    <source>
        <dbReference type="Google" id="ProtNLM"/>
    </source>
</evidence>
<comment type="caution">
    <text evidence="5">The sequence shown here is derived from an EMBL/GenBank/DDBJ whole genome shotgun (WGS) entry which is preliminary data.</text>
</comment>
<evidence type="ECO:0000313" key="6">
    <source>
        <dbReference type="Proteomes" id="UP000179344"/>
    </source>
</evidence>
<dbReference type="Pfam" id="PF13487">
    <property type="entry name" value="HD_5"/>
    <property type="match status" value="1"/>
</dbReference>
<dbReference type="SUPFAM" id="SSF109604">
    <property type="entry name" value="HD-domain/PDEase-like"/>
    <property type="match status" value="1"/>
</dbReference>
<dbReference type="AlphaFoldDB" id="A0A1F6TGM5"/>
<dbReference type="PROSITE" id="PS51831">
    <property type="entry name" value="HD"/>
    <property type="match status" value="1"/>
</dbReference>
<dbReference type="SMART" id="SM00448">
    <property type="entry name" value="REC"/>
    <property type="match status" value="1"/>
</dbReference>
<evidence type="ECO:0000256" key="1">
    <source>
        <dbReference type="PROSITE-ProRule" id="PRU00169"/>
    </source>
</evidence>
<dbReference type="CDD" id="cd00077">
    <property type="entry name" value="HDc"/>
    <property type="match status" value="1"/>
</dbReference>
<feature type="domain" description="HD" evidence="3">
    <location>
        <begin position="174"/>
        <end position="298"/>
    </location>
</feature>
<evidence type="ECO:0000313" key="5">
    <source>
        <dbReference type="EMBL" id="OGI44248.1"/>
    </source>
</evidence>
<keyword evidence="1" id="KW-0597">Phosphoprotein</keyword>
<dbReference type="SUPFAM" id="SSF52172">
    <property type="entry name" value="CheY-like"/>
    <property type="match status" value="1"/>
</dbReference>
<feature type="modified residue" description="4-aspartylphosphate" evidence="1">
    <location>
        <position position="57"/>
    </location>
</feature>
<dbReference type="InterPro" id="IPR011006">
    <property type="entry name" value="CheY-like_superfamily"/>
</dbReference>
<dbReference type="PANTHER" id="PTHR45228">
    <property type="entry name" value="CYCLIC DI-GMP PHOSPHODIESTERASE TM_0186-RELATED"/>
    <property type="match status" value="1"/>
</dbReference>
<feature type="domain" description="HD-GYP" evidence="4">
    <location>
        <begin position="152"/>
        <end position="349"/>
    </location>
</feature>
<dbReference type="Gene3D" id="3.40.50.2300">
    <property type="match status" value="1"/>
</dbReference>
<dbReference type="PROSITE" id="PS50110">
    <property type="entry name" value="RESPONSE_REGULATORY"/>
    <property type="match status" value="1"/>
</dbReference>
<dbReference type="SMART" id="SM00471">
    <property type="entry name" value="HDc"/>
    <property type="match status" value="1"/>
</dbReference>
<evidence type="ECO:0000259" key="2">
    <source>
        <dbReference type="PROSITE" id="PS50110"/>
    </source>
</evidence>
<name>A0A1F6TGM5_9PROT</name>
<dbReference type="InterPro" id="IPR037522">
    <property type="entry name" value="HD_GYP_dom"/>
</dbReference>
<dbReference type="Proteomes" id="UP000179344">
    <property type="component" value="Unassembled WGS sequence"/>
</dbReference>
<evidence type="ECO:0000259" key="3">
    <source>
        <dbReference type="PROSITE" id="PS51831"/>
    </source>
</evidence>
<dbReference type="InterPro" id="IPR006674">
    <property type="entry name" value="HD_domain"/>
</dbReference>
<dbReference type="GO" id="GO:0008081">
    <property type="term" value="F:phosphoric diester hydrolase activity"/>
    <property type="evidence" value="ECO:0007669"/>
    <property type="project" value="UniProtKB-ARBA"/>
</dbReference>
<feature type="domain" description="Response regulatory" evidence="2">
    <location>
        <begin position="4"/>
        <end position="124"/>
    </location>
</feature>
<dbReference type="GO" id="GO:0000160">
    <property type="term" value="P:phosphorelay signal transduction system"/>
    <property type="evidence" value="ECO:0007669"/>
    <property type="project" value="InterPro"/>
</dbReference>
<proteinExistence type="predicted"/>
<dbReference type="Gene3D" id="1.10.3210.10">
    <property type="entry name" value="Hypothetical protein af1432"/>
    <property type="match status" value="1"/>
</dbReference>